<keyword evidence="8" id="KW-0769">Symport</keyword>
<comment type="function">
    <text evidence="17">Electrogenic Na(+)-coupled sugar symporter that actively transports D-glucose at the plasma membrane, with a Na(+) to sugar coupling ratio of 1:1. Transporter activity is driven by a transmembrane Na(+) electrochemical gradient set by the Na(+)/K(+) pump. Unlike SLC5A1/SGLT1, requires the auxiliary protein PDZK1IP1/MAP17 for full transporter activity. Has a primary role in D-glucose reabsorption from glomerular filtrate across the brush border of the early proximal tubules of the kidney.</text>
</comment>
<sequence length="656" mass="73373">EAGFELACITTPRLFTLFYHLIELPYSFCIGTSIFATHIGSGHFMGLSGTGASSGIAIGAFEWNTIFMVFVLGWIFIPIYIKARVVTLPEYLRKRFGGFRIQFLLSFMFLIIYTFSKISLEIGYGAMFLKMIWNLNIYQTMLVLLTISGMYTITGGLTAVVYTEILHAGVMILGSILLMFFAFNEVGGYEAMTYKYFHSIPSVISKGNWTAKTECYMPRPDALHIFRDPISGDIPWPGLVFGTTTISLFYGCADQIFIQRCLAGKNMSHIKGGCILCGYLKLLPMFLIVMPGMISRILFPDQVACVVPSECLKYCGSRSSCKAIAYPKLVTAVLPNGFQGLMLTTLCAALMSSLTSIFNSTSALFTMNIYTLMRPRATEKELMVTGRFFVIALLAVTITWIRVIETAHSKNLFEYTQVAKSYLTPPVTAIFLLAIFCKRVNEKGAFWGLILGIAIGVFRLLAELAYGLQTCENNSKCPVLICGMHYLYFSMLLLLVSLLSMLGISLITDPIPDKYLHGLCWSLRNSQEERVDLDAGIQWKRFPNLPSQEDKFKEANTCLWKTWDLFCGLEPQPGPKLSPEKATKENMEATKEKIEHGDIAKGTEVLAPGEATRKLEVTKEKMEHGNMSGEPFWSRVVNANGIILIILVVLSHIYFF</sequence>
<comment type="subunit">
    <text evidence="18">Forms a heterodimer (via TM13) with PDZK1IP1 (via N-terminal transmembrane helix); this interaction enhances SLC5A2 transporter activity.</text>
</comment>
<dbReference type="GO" id="GO:0005412">
    <property type="term" value="F:D-glucose:sodium symporter activity"/>
    <property type="evidence" value="ECO:0007669"/>
    <property type="project" value="TreeGrafter"/>
</dbReference>
<keyword evidence="12 23" id="KW-0472">Membrane</keyword>
<dbReference type="InterPro" id="IPR001734">
    <property type="entry name" value="Na/solute_symporter"/>
</dbReference>
<evidence type="ECO:0000256" key="21">
    <source>
        <dbReference type="ARBA" id="ARBA00081561"/>
    </source>
</evidence>
<feature type="transmembrane region" description="Helical" evidence="23">
    <location>
        <begin position="382"/>
        <end position="401"/>
    </location>
</feature>
<keyword evidence="5" id="KW-0762">Sugar transport</keyword>
<feature type="transmembrane region" description="Helical" evidence="23">
    <location>
        <begin position="636"/>
        <end position="655"/>
    </location>
</feature>
<feature type="transmembrane region" description="Helical" evidence="23">
    <location>
        <begin position="486"/>
        <end position="507"/>
    </location>
</feature>
<evidence type="ECO:0000256" key="13">
    <source>
        <dbReference type="ARBA" id="ARBA00023157"/>
    </source>
</evidence>
<evidence type="ECO:0000256" key="9">
    <source>
        <dbReference type="ARBA" id="ARBA00022989"/>
    </source>
</evidence>
<evidence type="ECO:0000256" key="4">
    <source>
        <dbReference type="ARBA" id="ARBA00022475"/>
    </source>
</evidence>
<protein>
    <recommendedName>
        <fullName evidence="19">Sodium/glucose cotransporter 2</fullName>
    </recommendedName>
    <alternativeName>
        <fullName evidence="21">Low affinity sodium-glucose cotransporter</fullName>
    </alternativeName>
    <alternativeName>
        <fullName evidence="20">Solute carrier family 5 member 2</fullName>
    </alternativeName>
</protein>
<keyword evidence="10" id="KW-0915">Sodium</keyword>
<feature type="transmembrane region" description="Helical" evidence="23">
    <location>
        <begin position="421"/>
        <end position="437"/>
    </location>
</feature>
<feature type="transmembrane region" description="Helical" evidence="23">
    <location>
        <begin position="274"/>
        <end position="294"/>
    </location>
</feature>
<evidence type="ECO:0000256" key="22">
    <source>
        <dbReference type="RuleBase" id="RU362091"/>
    </source>
</evidence>
<evidence type="ECO:0000256" key="8">
    <source>
        <dbReference type="ARBA" id="ARBA00022847"/>
    </source>
</evidence>
<dbReference type="GeneTree" id="ENSGT00940000163531"/>
<comment type="subcellular location">
    <subcellularLocation>
        <location evidence="1">Apical cell membrane</location>
        <topology evidence="1">Multi-pass membrane protein</topology>
    </subcellularLocation>
</comment>
<keyword evidence="6 23" id="KW-0812">Transmembrane</keyword>
<evidence type="ECO:0000256" key="23">
    <source>
        <dbReference type="SAM" id="Phobius"/>
    </source>
</evidence>
<dbReference type="Pfam" id="PF00474">
    <property type="entry name" value="SSF"/>
    <property type="match status" value="1"/>
</dbReference>
<evidence type="ECO:0000256" key="6">
    <source>
        <dbReference type="ARBA" id="ARBA00022692"/>
    </source>
</evidence>
<name>A0A8D2CM84_SCIVU</name>
<evidence type="ECO:0000256" key="11">
    <source>
        <dbReference type="ARBA" id="ARBA00023065"/>
    </source>
</evidence>
<evidence type="ECO:0000256" key="5">
    <source>
        <dbReference type="ARBA" id="ARBA00022597"/>
    </source>
</evidence>
<evidence type="ECO:0000256" key="12">
    <source>
        <dbReference type="ARBA" id="ARBA00023136"/>
    </source>
</evidence>
<evidence type="ECO:0000313" key="25">
    <source>
        <dbReference type="Proteomes" id="UP000694564"/>
    </source>
</evidence>
<comment type="catalytic activity">
    <reaction evidence="16">
        <text>D-glucose(out) + Na(+)(out) = D-glucose(in) + Na(+)(in)</text>
        <dbReference type="Rhea" id="RHEA:70571"/>
        <dbReference type="ChEBI" id="CHEBI:4167"/>
        <dbReference type="ChEBI" id="CHEBI:29101"/>
    </reaction>
    <physiologicalReaction direction="left-to-right" evidence="16">
        <dbReference type="Rhea" id="RHEA:70572"/>
    </physiologicalReaction>
</comment>
<dbReference type="FunFam" id="1.20.1730.10:FF:000010">
    <property type="entry name" value="Solute carrier family 5 member 2"/>
    <property type="match status" value="1"/>
</dbReference>
<organism evidence="24 25">
    <name type="scientific">Sciurus vulgaris</name>
    <name type="common">Eurasian red squirrel</name>
    <dbReference type="NCBI Taxonomy" id="55149"/>
    <lineage>
        <taxon>Eukaryota</taxon>
        <taxon>Metazoa</taxon>
        <taxon>Chordata</taxon>
        <taxon>Craniata</taxon>
        <taxon>Vertebrata</taxon>
        <taxon>Euteleostomi</taxon>
        <taxon>Mammalia</taxon>
        <taxon>Eutheria</taxon>
        <taxon>Euarchontoglires</taxon>
        <taxon>Glires</taxon>
        <taxon>Rodentia</taxon>
        <taxon>Sciuromorpha</taxon>
        <taxon>Sciuridae</taxon>
        <taxon>Sciurinae</taxon>
        <taxon>Sciurini</taxon>
        <taxon>Sciurus</taxon>
    </lineage>
</organism>
<evidence type="ECO:0000256" key="10">
    <source>
        <dbReference type="ARBA" id="ARBA00023053"/>
    </source>
</evidence>
<dbReference type="PROSITE" id="PS50283">
    <property type="entry name" value="NA_SOLUT_SYMP_3"/>
    <property type="match status" value="1"/>
</dbReference>
<keyword evidence="9 23" id="KW-1133">Transmembrane helix</keyword>
<evidence type="ECO:0000256" key="17">
    <source>
        <dbReference type="ARBA" id="ARBA00059702"/>
    </source>
</evidence>
<feature type="transmembrane region" description="Helical" evidence="23">
    <location>
        <begin position="341"/>
        <end position="370"/>
    </location>
</feature>
<dbReference type="PANTHER" id="PTHR11819">
    <property type="entry name" value="SOLUTE CARRIER FAMILY 5"/>
    <property type="match status" value="1"/>
</dbReference>
<dbReference type="Gene3D" id="1.20.1730.10">
    <property type="entry name" value="Sodium/glucose cotransporter"/>
    <property type="match status" value="1"/>
</dbReference>
<evidence type="ECO:0000256" key="19">
    <source>
        <dbReference type="ARBA" id="ARBA00072719"/>
    </source>
</evidence>
<dbReference type="Ensembl" id="ENSSVLT00005006576.1">
    <property type="protein sequence ID" value="ENSSVLP00005005914.1"/>
    <property type="gene ID" value="ENSSVLG00005004761.1"/>
</dbReference>
<evidence type="ECO:0000256" key="14">
    <source>
        <dbReference type="ARBA" id="ARBA00023180"/>
    </source>
</evidence>
<comment type="similarity">
    <text evidence="2 22">Belongs to the sodium:solute symporter (SSF) (TC 2.A.21) family.</text>
</comment>
<feature type="transmembrane region" description="Helical" evidence="23">
    <location>
        <begin position="101"/>
        <end position="120"/>
    </location>
</feature>
<keyword evidence="7" id="KW-0479">Metal-binding</keyword>
<keyword evidence="3" id="KW-0813">Transport</keyword>
<proteinExistence type="inferred from homology"/>
<reference evidence="24" key="1">
    <citation type="submission" date="2025-08" db="UniProtKB">
        <authorList>
            <consortium name="Ensembl"/>
        </authorList>
    </citation>
    <scope>IDENTIFICATION</scope>
</reference>
<keyword evidence="11" id="KW-0406">Ion transport</keyword>
<feature type="transmembrane region" description="Helical" evidence="23">
    <location>
        <begin position="56"/>
        <end position="81"/>
    </location>
</feature>
<keyword evidence="25" id="KW-1185">Reference proteome</keyword>
<dbReference type="PROSITE" id="PS00457">
    <property type="entry name" value="NA_SOLUT_SYMP_2"/>
    <property type="match status" value="1"/>
</dbReference>
<evidence type="ECO:0000256" key="1">
    <source>
        <dbReference type="ARBA" id="ARBA00004424"/>
    </source>
</evidence>
<evidence type="ECO:0000256" key="2">
    <source>
        <dbReference type="ARBA" id="ARBA00006434"/>
    </source>
</evidence>
<keyword evidence="13" id="KW-1015">Disulfide bond</keyword>
<evidence type="ECO:0000256" key="16">
    <source>
        <dbReference type="ARBA" id="ARBA00050129"/>
    </source>
</evidence>
<dbReference type="InterPro" id="IPR038377">
    <property type="entry name" value="Na/Glc_symporter_sf"/>
</dbReference>
<evidence type="ECO:0000256" key="18">
    <source>
        <dbReference type="ARBA" id="ARBA00063331"/>
    </source>
</evidence>
<dbReference type="Proteomes" id="UP000694564">
    <property type="component" value="Chromosome 8"/>
</dbReference>
<feature type="transmembrane region" description="Helical" evidence="23">
    <location>
        <begin position="444"/>
        <end position="466"/>
    </location>
</feature>
<dbReference type="InterPro" id="IPR018212">
    <property type="entry name" value="Na/solute_symporter_CS"/>
</dbReference>
<evidence type="ECO:0000256" key="15">
    <source>
        <dbReference type="ARBA" id="ARBA00023201"/>
    </source>
</evidence>
<dbReference type="GO" id="GO:0016324">
    <property type="term" value="C:apical plasma membrane"/>
    <property type="evidence" value="ECO:0007669"/>
    <property type="project" value="UniProtKB-SubCell"/>
</dbReference>
<evidence type="ECO:0000256" key="7">
    <source>
        <dbReference type="ARBA" id="ARBA00022723"/>
    </source>
</evidence>
<reference evidence="24" key="2">
    <citation type="submission" date="2025-09" db="UniProtKB">
        <authorList>
            <consortium name="Ensembl"/>
        </authorList>
    </citation>
    <scope>IDENTIFICATION</scope>
</reference>
<dbReference type="PANTHER" id="PTHR11819:SF110">
    <property type="entry name" value="GENE 5134-RELATED"/>
    <property type="match status" value="1"/>
</dbReference>
<dbReference type="GO" id="GO:1904659">
    <property type="term" value="P:D-glucose transmembrane transport"/>
    <property type="evidence" value="ECO:0007669"/>
    <property type="project" value="UniProtKB-ARBA"/>
</dbReference>
<feature type="transmembrane region" description="Helical" evidence="23">
    <location>
        <begin position="132"/>
        <end position="153"/>
    </location>
</feature>
<evidence type="ECO:0000313" key="24">
    <source>
        <dbReference type="Ensembl" id="ENSSVLP00005005914.1"/>
    </source>
</evidence>
<dbReference type="GO" id="GO:0046872">
    <property type="term" value="F:metal ion binding"/>
    <property type="evidence" value="ECO:0007669"/>
    <property type="project" value="UniProtKB-KW"/>
</dbReference>
<keyword evidence="14" id="KW-0325">Glycoprotein</keyword>
<evidence type="ECO:0000256" key="20">
    <source>
        <dbReference type="ARBA" id="ARBA00078596"/>
    </source>
</evidence>
<keyword evidence="4" id="KW-1003">Cell membrane</keyword>
<evidence type="ECO:0000256" key="3">
    <source>
        <dbReference type="ARBA" id="ARBA00022448"/>
    </source>
</evidence>
<keyword evidence="15" id="KW-0739">Sodium transport</keyword>
<dbReference type="NCBIfam" id="TIGR00813">
    <property type="entry name" value="sss"/>
    <property type="match status" value="1"/>
</dbReference>
<dbReference type="AlphaFoldDB" id="A0A8D2CM84"/>
<feature type="transmembrane region" description="Helical" evidence="23">
    <location>
        <begin position="24"/>
        <end position="44"/>
    </location>
</feature>
<feature type="transmembrane region" description="Helical" evidence="23">
    <location>
        <begin position="165"/>
        <end position="183"/>
    </location>
</feature>
<accession>A0A8D2CM84</accession>